<organism evidence="8 9">
    <name type="scientific">Diaporthe helianthi</name>
    <dbReference type="NCBI Taxonomy" id="158607"/>
    <lineage>
        <taxon>Eukaryota</taxon>
        <taxon>Fungi</taxon>
        <taxon>Dikarya</taxon>
        <taxon>Ascomycota</taxon>
        <taxon>Pezizomycotina</taxon>
        <taxon>Sordariomycetes</taxon>
        <taxon>Sordariomycetidae</taxon>
        <taxon>Diaporthales</taxon>
        <taxon>Diaporthaceae</taxon>
        <taxon>Diaporthe</taxon>
    </lineage>
</organism>
<name>A0A2P5HNN7_DIAHE</name>
<dbReference type="Proteomes" id="UP000094444">
    <property type="component" value="Unassembled WGS sequence"/>
</dbReference>
<keyword evidence="3" id="KW-0813">Transport</keyword>
<dbReference type="InterPro" id="IPR004813">
    <property type="entry name" value="OPT"/>
</dbReference>
<evidence type="ECO:0000256" key="1">
    <source>
        <dbReference type="ARBA" id="ARBA00004141"/>
    </source>
</evidence>
<dbReference type="GO" id="GO:0016020">
    <property type="term" value="C:membrane"/>
    <property type="evidence" value="ECO:0007669"/>
    <property type="project" value="UniProtKB-SubCell"/>
</dbReference>
<evidence type="ECO:0000256" key="4">
    <source>
        <dbReference type="ARBA" id="ARBA00022692"/>
    </source>
</evidence>
<dbReference type="GO" id="GO:0035673">
    <property type="term" value="F:oligopeptide transmembrane transporter activity"/>
    <property type="evidence" value="ECO:0007669"/>
    <property type="project" value="InterPro"/>
</dbReference>
<comment type="subcellular location">
    <subcellularLocation>
        <location evidence="1">Membrane</location>
        <topology evidence="1">Multi-pass membrane protein</topology>
    </subcellularLocation>
</comment>
<keyword evidence="9" id="KW-1185">Reference proteome</keyword>
<reference evidence="8" key="1">
    <citation type="submission" date="2017-09" db="EMBL/GenBank/DDBJ databases">
        <title>Polyketide synthases of a Diaporthe helianthi virulent isolate.</title>
        <authorList>
            <person name="Baroncelli R."/>
        </authorList>
    </citation>
    <scope>NUCLEOTIDE SEQUENCE [LARGE SCALE GENOMIC DNA]</scope>
    <source>
        <strain evidence="8">7/96</strain>
    </source>
</reference>
<keyword evidence="6 7" id="KW-0472">Membrane</keyword>
<evidence type="ECO:0000256" key="5">
    <source>
        <dbReference type="ARBA" id="ARBA00022989"/>
    </source>
</evidence>
<dbReference type="AlphaFoldDB" id="A0A2P5HNN7"/>
<accession>A0A2P5HNN7</accession>
<evidence type="ECO:0000313" key="8">
    <source>
        <dbReference type="EMBL" id="POS71872.1"/>
    </source>
</evidence>
<evidence type="ECO:0000256" key="6">
    <source>
        <dbReference type="ARBA" id="ARBA00023136"/>
    </source>
</evidence>
<dbReference type="Pfam" id="PF03169">
    <property type="entry name" value="OPT"/>
    <property type="match status" value="1"/>
</dbReference>
<evidence type="ECO:0000256" key="3">
    <source>
        <dbReference type="ARBA" id="ARBA00022448"/>
    </source>
</evidence>
<evidence type="ECO:0000313" key="9">
    <source>
        <dbReference type="Proteomes" id="UP000094444"/>
    </source>
</evidence>
<dbReference type="OrthoDB" id="4526486at2759"/>
<protein>
    <submittedName>
        <fullName evidence="8">Uncharacterized protein</fullName>
    </submittedName>
</protein>
<keyword evidence="5 7" id="KW-1133">Transmembrane helix</keyword>
<dbReference type="EMBL" id="MAVT02001147">
    <property type="protein sequence ID" value="POS71872.1"/>
    <property type="molecule type" value="Genomic_DNA"/>
</dbReference>
<feature type="transmembrane region" description="Helical" evidence="7">
    <location>
        <begin position="35"/>
        <end position="54"/>
    </location>
</feature>
<sequence>MPANTIRAWVIGLTATTIVSAVNLLFSLRNPSISIYVYVVQLLAYPVGCGMARVSHNTQVSLMLLLVQDKASDKYWLQRSYRIMSSTHSG</sequence>
<evidence type="ECO:0000256" key="2">
    <source>
        <dbReference type="ARBA" id="ARBA00008807"/>
    </source>
</evidence>
<proteinExistence type="inferred from homology"/>
<keyword evidence="4 7" id="KW-0812">Transmembrane</keyword>
<comment type="similarity">
    <text evidence="2">Belongs to the oligopeptide OPT transporter family.</text>
</comment>
<dbReference type="InParanoid" id="A0A2P5HNN7"/>
<evidence type="ECO:0000256" key="7">
    <source>
        <dbReference type="SAM" id="Phobius"/>
    </source>
</evidence>
<feature type="transmembrane region" description="Helical" evidence="7">
    <location>
        <begin position="6"/>
        <end position="28"/>
    </location>
</feature>
<gene>
    <name evidence="8" type="ORF">DHEL01_v209736</name>
</gene>
<comment type="caution">
    <text evidence="8">The sequence shown here is derived from an EMBL/GenBank/DDBJ whole genome shotgun (WGS) entry which is preliminary data.</text>
</comment>